<dbReference type="RefSeq" id="WP_121241265.1">
    <property type="nucleotide sequence ID" value="NZ_BHVV01000006.1"/>
</dbReference>
<comment type="caution">
    <text evidence="1">The sequence shown here is derived from an EMBL/GenBank/DDBJ whole genome shotgun (WGS) entry which is preliminary data.</text>
</comment>
<name>A0A497XED1_9PROT</name>
<organism evidence="1 2">
    <name type="scientific">Sulfurisoma sediminicola</name>
    <dbReference type="NCBI Taxonomy" id="1381557"/>
    <lineage>
        <taxon>Bacteria</taxon>
        <taxon>Pseudomonadati</taxon>
        <taxon>Pseudomonadota</taxon>
        <taxon>Betaproteobacteria</taxon>
        <taxon>Nitrosomonadales</taxon>
        <taxon>Sterolibacteriaceae</taxon>
        <taxon>Sulfurisoma</taxon>
    </lineage>
</organism>
<dbReference type="OrthoDB" id="9182310at2"/>
<dbReference type="EMBL" id="RCCI01000005">
    <property type="protein sequence ID" value="RLJ64885.1"/>
    <property type="molecule type" value="Genomic_DNA"/>
</dbReference>
<gene>
    <name evidence="1" type="ORF">DFR35_1533</name>
</gene>
<keyword evidence="2" id="KW-1185">Reference proteome</keyword>
<protein>
    <submittedName>
        <fullName evidence="1">Uncharacterized protein</fullName>
    </submittedName>
</protein>
<evidence type="ECO:0000313" key="1">
    <source>
        <dbReference type="EMBL" id="RLJ64885.1"/>
    </source>
</evidence>
<evidence type="ECO:0000313" key="2">
    <source>
        <dbReference type="Proteomes" id="UP000268908"/>
    </source>
</evidence>
<accession>A0A497XED1</accession>
<proteinExistence type="predicted"/>
<sequence length="62" mass="6911">MTTPNRNRIKFGDLALDQRFYDPISQEYFVKRSDALAAMVTGIGDGTVPDEFEADDVVGIDQ</sequence>
<dbReference type="Proteomes" id="UP000268908">
    <property type="component" value="Unassembled WGS sequence"/>
</dbReference>
<reference evidence="1 2" key="1">
    <citation type="submission" date="2018-10" db="EMBL/GenBank/DDBJ databases">
        <title>Genomic Encyclopedia of Type Strains, Phase IV (KMG-IV): sequencing the most valuable type-strain genomes for metagenomic binning, comparative biology and taxonomic classification.</title>
        <authorList>
            <person name="Goeker M."/>
        </authorList>
    </citation>
    <scope>NUCLEOTIDE SEQUENCE [LARGE SCALE GENOMIC DNA]</scope>
    <source>
        <strain evidence="1 2">DSM 26916</strain>
    </source>
</reference>
<dbReference type="AlphaFoldDB" id="A0A497XED1"/>